<comment type="caution">
    <text evidence="11">The sequence shown here is derived from an EMBL/GenBank/DDBJ whole genome shotgun (WGS) entry which is preliminary data.</text>
</comment>
<gene>
    <name evidence="11" type="ORF">E9232_006553</name>
</gene>
<dbReference type="EMBL" id="JAVDPW010000015">
    <property type="protein sequence ID" value="MDR6293999.1"/>
    <property type="molecule type" value="Genomic_DNA"/>
</dbReference>
<evidence type="ECO:0000256" key="4">
    <source>
        <dbReference type="ARBA" id="ARBA00022475"/>
    </source>
</evidence>
<name>A0ABU1K148_9PROT</name>
<evidence type="ECO:0000256" key="7">
    <source>
        <dbReference type="ARBA" id="ARBA00022989"/>
    </source>
</evidence>
<evidence type="ECO:0000256" key="3">
    <source>
        <dbReference type="ARBA" id="ARBA00022448"/>
    </source>
</evidence>
<feature type="transmembrane region" description="Helical" evidence="9">
    <location>
        <begin position="252"/>
        <end position="270"/>
    </location>
</feature>
<evidence type="ECO:0000259" key="10">
    <source>
        <dbReference type="PROSITE" id="PS50850"/>
    </source>
</evidence>
<reference evidence="11 12" key="1">
    <citation type="submission" date="2023-07" db="EMBL/GenBank/DDBJ databases">
        <title>Sorghum-associated microbial communities from plants grown in Nebraska, USA.</title>
        <authorList>
            <person name="Schachtman D."/>
        </authorList>
    </citation>
    <scope>NUCLEOTIDE SEQUENCE [LARGE SCALE GENOMIC DNA]</scope>
    <source>
        <strain evidence="11 12">584</strain>
    </source>
</reference>
<dbReference type="Pfam" id="PF07690">
    <property type="entry name" value="MFS_1"/>
    <property type="match status" value="1"/>
</dbReference>
<feature type="transmembrane region" description="Helical" evidence="9">
    <location>
        <begin position="380"/>
        <end position="401"/>
    </location>
</feature>
<sequence>MVASIPEDRPLTAPIQNAAVAALSTRGRIFAIVGSSSGNLVEWYDFYTYAFTSIYFAGAFFPKGDRTSQLLATAGIFAVGFLMRPIGSWVFGRIADRHGRRTSMVLSVLMMCAGSLAIAVLPTYDTIGTAAGVLLLLARLVQGLSVGGEYGTSATYMSEVAARGNRGFLASFQYVTLIGGQLLASLVVVVLELTLSGDEIRAWGWRVPFVIGAVAAVVALYLRRSLIETSSEDVRKSKDAGTIRALLQHPRAFMTVLGFTAGGSLIFYTYTTYMQKYLVNTAHMATSTVSLVMTAVLFVYMVVQPLFGALSDRIGRRNNMLAFGLLTTLSTVPLLGAIGTVTNPFAAFGLILCGLAAVSFYTAISGLVKAEMFPMSCRALGVGLSYAIANAVFGGSAEYVALWLKDAGIEGWFAWYVTALCAIAFIVAILMPDSRSKSMIEDN</sequence>
<evidence type="ECO:0000256" key="8">
    <source>
        <dbReference type="ARBA" id="ARBA00023136"/>
    </source>
</evidence>
<dbReference type="InterPro" id="IPR005828">
    <property type="entry name" value="MFS_sugar_transport-like"/>
</dbReference>
<evidence type="ECO:0000313" key="11">
    <source>
        <dbReference type="EMBL" id="MDR6293999.1"/>
    </source>
</evidence>
<evidence type="ECO:0000256" key="6">
    <source>
        <dbReference type="ARBA" id="ARBA00022847"/>
    </source>
</evidence>
<keyword evidence="7 9" id="KW-1133">Transmembrane helix</keyword>
<dbReference type="PANTHER" id="PTHR43528">
    <property type="entry name" value="ALPHA-KETOGLUTARATE PERMEASE"/>
    <property type="match status" value="1"/>
</dbReference>
<keyword evidence="12" id="KW-1185">Reference proteome</keyword>
<dbReference type="InterPro" id="IPR005829">
    <property type="entry name" value="Sugar_transporter_CS"/>
</dbReference>
<feature type="transmembrane region" description="Helical" evidence="9">
    <location>
        <begin position="70"/>
        <end position="91"/>
    </location>
</feature>
<dbReference type="PANTHER" id="PTHR43528:SF1">
    <property type="entry name" value="ALPHA-KETOGLUTARATE PERMEASE"/>
    <property type="match status" value="1"/>
</dbReference>
<evidence type="ECO:0000256" key="5">
    <source>
        <dbReference type="ARBA" id="ARBA00022692"/>
    </source>
</evidence>
<evidence type="ECO:0000313" key="12">
    <source>
        <dbReference type="Proteomes" id="UP001262410"/>
    </source>
</evidence>
<evidence type="ECO:0000256" key="1">
    <source>
        <dbReference type="ARBA" id="ARBA00004651"/>
    </source>
</evidence>
<feature type="transmembrane region" description="Helical" evidence="9">
    <location>
        <begin position="413"/>
        <end position="431"/>
    </location>
</feature>
<evidence type="ECO:0000256" key="9">
    <source>
        <dbReference type="SAM" id="Phobius"/>
    </source>
</evidence>
<feature type="transmembrane region" description="Helical" evidence="9">
    <location>
        <begin position="203"/>
        <end position="222"/>
    </location>
</feature>
<dbReference type="InterPro" id="IPR051084">
    <property type="entry name" value="H+-coupled_symporters"/>
</dbReference>
<dbReference type="InterPro" id="IPR020846">
    <property type="entry name" value="MFS_dom"/>
</dbReference>
<feature type="transmembrane region" description="Helical" evidence="9">
    <location>
        <begin position="103"/>
        <end position="121"/>
    </location>
</feature>
<keyword evidence="8 9" id="KW-0472">Membrane</keyword>
<dbReference type="Proteomes" id="UP001262410">
    <property type="component" value="Unassembled WGS sequence"/>
</dbReference>
<feature type="transmembrane region" description="Helical" evidence="9">
    <location>
        <begin position="282"/>
        <end position="307"/>
    </location>
</feature>
<dbReference type="CDD" id="cd17367">
    <property type="entry name" value="MFS_KgtP"/>
    <property type="match status" value="1"/>
</dbReference>
<dbReference type="NCBIfam" id="NF007710">
    <property type="entry name" value="PRK10406.1"/>
    <property type="match status" value="1"/>
</dbReference>
<evidence type="ECO:0000256" key="2">
    <source>
        <dbReference type="ARBA" id="ARBA00008240"/>
    </source>
</evidence>
<organism evidence="11 12">
    <name type="scientific">Inquilinus ginsengisoli</name>
    <dbReference type="NCBI Taxonomy" id="363840"/>
    <lineage>
        <taxon>Bacteria</taxon>
        <taxon>Pseudomonadati</taxon>
        <taxon>Pseudomonadota</taxon>
        <taxon>Alphaproteobacteria</taxon>
        <taxon>Rhodospirillales</taxon>
        <taxon>Rhodospirillaceae</taxon>
        <taxon>Inquilinus</taxon>
    </lineage>
</organism>
<accession>A0ABU1K148</accession>
<dbReference type="InterPro" id="IPR036259">
    <property type="entry name" value="MFS_trans_sf"/>
</dbReference>
<dbReference type="SUPFAM" id="SSF103473">
    <property type="entry name" value="MFS general substrate transporter"/>
    <property type="match status" value="1"/>
</dbReference>
<dbReference type="PROSITE" id="PS00217">
    <property type="entry name" value="SUGAR_TRANSPORT_2"/>
    <property type="match status" value="1"/>
</dbReference>
<keyword evidence="6" id="KW-0769">Symport</keyword>
<dbReference type="RefSeq" id="WP_309801414.1">
    <property type="nucleotide sequence ID" value="NZ_JAVDPW010000015.1"/>
</dbReference>
<comment type="similarity">
    <text evidence="2">Belongs to the major facilitator superfamily. Metabolite:H+ Symporter (MHS) family (TC 2.A.1.6) family.</text>
</comment>
<feature type="transmembrane region" description="Helical" evidence="9">
    <location>
        <begin position="168"/>
        <end position="191"/>
    </location>
</feature>
<dbReference type="Pfam" id="PF00083">
    <property type="entry name" value="Sugar_tr"/>
    <property type="match status" value="1"/>
</dbReference>
<dbReference type="InterPro" id="IPR011701">
    <property type="entry name" value="MFS"/>
</dbReference>
<keyword evidence="3" id="KW-0813">Transport</keyword>
<feature type="transmembrane region" description="Helical" evidence="9">
    <location>
        <begin position="319"/>
        <end position="339"/>
    </location>
</feature>
<keyword evidence="5 9" id="KW-0812">Transmembrane</keyword>
<dbReference type="Gene3D" id="1.20.1250.20">
    <property type="entry name" value="MFS general substrate transporter like domains"/>
    <property type="match status" value="1"/>
</dbReference>
<protein>
    <submittedName>
        <fullName evidence="11">MHS family alpha-ketoglutarate permease-like MFS transporter</fullName>
    </submittedName>
</protein>
<keyword evidence="4" id="KW-1003">Cell membrane</keyword>
<feature type="domain" description="Major facilitator superfamily (MFS) profile" evidence="10">
    <location>
        <begin position="31"/>
        <end position="436"/>
    </location>
</feature>
<feature type="transmembrane region" description="Helical" evidence="9">
    <location>
        <begin position="345"/>
        <end position="368"/>
    </location>
</feature>
<dbReference type="PROSITE" id="PS50850">
    <property type="entry name" value="MFS"/>
    <property type="match status" value="1"/>
</dbReference>
<feature type="transmembrane region" description="Helical" evidence="9">
    <location>
        <begin position="127"/>
        <end position="147"/>
    </location>
</feature>
<comment type="subcellular location">
    <subcellularLocation>
        <location evidence="1">Cell membrane</location>
        <topology evidence="1">Multi-pass membrane protein</topology>
    </subcellularLocation>
</comment>
<proteinExistence type="inferred from homology"/>